<protein>
    <submittedName>
        <fullName evidence="1">Uncharacterized protein</fullName>
    </submittedName>
</protein>
<dbReference type="PANTHER" id="PTHR10410">
    <property type="entry name" value="EUKARYOTIC TRANSLATION INITIATION FACTOR 3 -RELATED"/>
    <property type="match status" value="1"/>
</dbReference>
<dbReference type="Pfam" id="PF01398">
    <property type="entry name" value="JAB"/>
    <property type="match status" value="1"/>
</dbReference>
<reference evidence="1" key="1">
    <citation type="submission" date="2015-12" db="EMBL/GenBank/DDBJ databases">
        <title>Update maize B73 reference genome by single molecule sequencing technologies.</title>
        <authorList>
            <consortium name="Maize Genome Sequencing Project"/>
            <person name="Ware D."/>
        </authorList>
    </citation>
    <scope>NUCLEOTIDE SEQUENCE</scope>
    <source>
        <tissue evidence="1">Seedling</tissue>
    </source>
</reference>
<dbReference type="SMR" id="A0A1D6G9P0"/>
<accession>A0A1D6G9P0</accession>
<dbReference type="GO" id="GO:0008237">
    <property type="term" value="F:metallopeptidase activity"/>
    <property type="evidence" value="ECO:0007669"/>
    <property type="project" value="InterPro"/>
</dbReference>
<dbReference type="SMART" id="SM00232">
    <property type="entry name" value="JAB_MPN"/>
    <property type="match status" value="1"/>
</dbReference>
<gene>
    <name evidence="1" type="ORF">ZEAMMB73_Zm00001d012540</name>
</gene>
<dbReference type="Gene3D" id="3.40.140.10">
    <property type="entry name" value="Cytidine Deaminase, domain 2"/>
    <property type="match status" value="1"/>
</dbReference>
<dbReference type="STRING" id="4577.A0A1D6G9P0"/>
<dbReference type="EMBL" id="CM000784">
    <property type="protein sequence ID" value="AQK99825.1"/>
    <property type="molecule type" value="Genomic_DNA"/>
</dbReference>
<proteinExistence type="predicted"/>
<organism evidence="1">
    <name type="scientific">Zea mays</name>
    <name type="common">Maize</name>
    <dbReference type="NCBI Taxonomy" id="4577"/>
    <lineage>
        <taxon>Eukaryota</taxon>
        <taxon>Viridiplantae</taxon>
        <taxon>Streptophyta</taxon>
        <taxon>Embryophyta</taxon>
        <taxon>Tracheophyta</taxon>
        <taxon>Spermatophyta</taxon>
        <taxon>Magnoliopsida</taxon>
        <taxon>Liliopsida</taxon>
        <taxon>Poales</taxon>
        <taxon>Poaceae</taxon>
        <taxon>PACMAD clade</taxon>
        <taxon>Panicoideae</taxon>
        <taxon>Andropogonodae</taxon>
        <taxon>Andropogoneae</taxon>
        <taxon>Tripsacinae</taxon>
        <taxon>Zea</taxon>
    </lineage>
</organism>
<name>A0A1D6G9P0_MAIZE</name>
<dbReference type="ExpressionAtlas" id="A0A1D6G9P0">
    <property type="expression patterns" value="baseline and differential"/>
</dbReference>
<evidence type="ECO:0000313" key="1">
    <source>
        <dbReference type="EMBL" id="AQK99825.1"/>
    </source>
</evidence>
<dbReference type="PROSITE" id="PS50249">
    <property type="entry name" value="MPN"/>
    <property type="match status" value="1"/>
</dbReference>
<dbReference type="InParanoid" id="A0A1D6G9P0"/>
<dbReference type="SUPFAM" id="SSF56112">
    <property type="entry name" value="Protein kinase-like (PK-like)"/>
    <property type="match status" value="1"/>
</dbReference>
<dbReference type="AlphaFoldDB" id="A0A1D6G9P0"/>
<dbReference type="InterPro" id="IPR050242">
    <property type="entry name" value="JAMM_MPN+_peptidase_M67A"/>
</dbReference>
<dbReference type="InterPro" id="IPR011009">
    <property type="entry name" value="Kinase-like_dom_sf"/>
</dbReference>
<dbReference type="InterPro" id="IPR037518">
    <property type="entry name" value="MPN"/>
</dbReference>
<sequence length="371" mass="42232">MKILMYQLCNSVAFVHDPKVLHRELKLHILLKDHKTMVLKIADFSLSHAIRPEMVVGWYHSHPGFGCWLSGVDINTQQSFEALNPRVVAVVIDPIQKRTIDFRFCRRAVKPLRPRHFRFRLLNPYGLWSPRHSQSDMSSSEMEFGTARQYDTTDLFFQEDWLYDDHLFPSKLDDEDDERKEDKFVLDAHGGASAQTEIGKLGAGHNHRHEHISGDRCEGCAEVYTCSSPLCGCCGEGLKNDGLDVARSSSSTVYGRYQIMDDRTEIMDDCAQDGFQLKQSGDIMFECGMQRDPGRGDDDSDLSVVEKELQMLSSFDTDAVTNHGVHDFTDNGELNGICDKNLKSNIDKEYLKGHRIQPFPKIGDPDEAYEF</sequence>
<dbReference type="InterPro" id="IPR000555">
    <property type="entry name" value="JAMM/MPN+_dom"/>
</dbReference>